<keyword evidence="13" id="KW-1185">Reference proteome</keyword>
<dbReference type="NCBIfam" id="TIGR01163">
    <property type="entry name" value="rpe"/>
    <property type="match status" value="1"/>
</dbReference>
<dbReference type="EMBL" id="CP065956">
    <property type="protein sequence ID" value="QSR86444.1"/>
    <property type="molecule type" value="Genomic_DNA"/>
</dbReference>
<feature type="active site" description="Proton acceptor" evidence="10">
    <location>
        <position position="40"/>
    </location>
</feature>
<keyword evidence="8 10" id="KW-0479">Metal-binding</keyword>
<comment type="cofactor">
    <cofactor evidence="10">
        <name>a divalent metal cation</name>
        <dbReference type="ChEBI" id="CHEBI:60240"/>
    </cofactor>
    <text evidence="10">Binds 1 divalent metal cation per subunit.</text>
</comment>
<dbReference type="InterPro" id="IPR011060">
    <property type="entry name" value="RibuloseP-bd_barrel"/>
</dbReference>
<comment type="similarity">
    <text evidence="6 10 11">Belongs to the ribulose-phosphate 3-epimerase family.</text>
</comment>
<accession>A0ABX7PUL3</accession>
<keyword evidence="9 10" id="KW-0413">Isomerase</keyword>
<evidence type="ECO:0000256" key="2">
    <source>
        <dbReference type="ARBA" id="ARBA00001936"/>
    </source>
</evidence>
<feature type="binding site" evidence="10">
    <location>
        <begin position="205"/>
        <end position="206"/>
    </location>
    <ligand>
        <name>substrate</name>
    </ligand>
</feature>
<dbReference type="SUPFAM" id="SSF51366">
    <property type="entry name" value="Ribulose-phoshate binding barrel"/>
    <property type="match status" value="1"/>
</dbReference>
<dbReference type="InterPro" id="IPR026019">
    <property type="entry name" value="Ribul_P_3_epim"/>
</dbReference>
<dbReference type="PROSITE" id="PS01085">
    <property type="entry name" value="RIBUL_P_3_EPIMER_1"/>
    <property type="match status" value="1"/>
</dbReference>
<proteinExistence type="inferred from homology"/>
<evidence type="ECO:0000256" key="4">
    <source>
        <dbReference type="ARBA" id="ARBA00001947"/>
    </source>
</evidence>
<comment type="catalytic activity">
    <reaction evidence="1 10 11">
        <text>D-ribulose 5-phosphate = D-xylulose 5-phosphate</text>
        <dbReference type="Rhea" id="RHEA:13677"/>
        <dbReference type="ChEBI" id="CHEBI:57737"/>
        <dbReference type="ChEBI" id="CHEBI:58121"/>
        <dbReference type="EC" id="5.1.3.1"/>
    </reaction>
</comment>
<feature type="binding site" evidence="10">
    <location>
        <position position="13"/>
    </location>
    <ligand>
        <name>substrate</name>
    </ligand>
</feature>
<evidence type="ECO:0000313" key="13">
    <source>
        <dbReference type="Proteomes" id="UP000663088"/>
    </source>
</evidence>
<name>A0ABX7PUL3_9BACT</name>
<feature type="binding site" evidence="10">
    <location>
        <position position="38"/>
    </location>
    <ligand>
        <name>a divalent metal cation</name>
        <dbReference type="ChEBI" id="CHEBI:60240"/>
    </ligand>
</feature>
<dbReference type="PIRSF" id="PIRSF001461">
    <property type="entry name" value="RPE"/>
    <property type="match status" value="1"/>
</dbReference>
<dbReference type="InterPro" id="IPR000056">
    <property type="entry name" value="Ribul_P_3_epim-like"/>
</dbReference>
<comment type="cofactor">
    <cofactor evidence="4">
        <name>Zn(2+)</name>
        <dbReference type="ChEBI" id="CHEBI:29105"/>
    </cofactor>
</comment>
<dbReference type="Gene3D" id="3.20.20.70">
    <property type="entry name" value="Aldolase class I"/>
    <property type="match status" value="1"/>
</dbReference>
<comment type="function">
    <text evidence="10">Catalyzes the reversible epimerization of D-ribulose 5-phosphate to D-xylulose 5-phosphate.</text>
</comment>
<evidence type="ECO:0000256" key="7">
    <source>
        <dbReference type="ARBA" id="ARBA00013188"/>
    </source>
</evidence>
<evidence type="ECO:0000256" key="8">
    <source>
        <dbReference type="ARBA" id="ARBA00022723"/>
    </source>
</evidence>
<evidence type="ECO:0000256" key="5">
    <source>
        <dbReference type="ARBA" id="ARBA00001954"/>
    </source>
</evidence>
<dbReference type="HAMAP" id="MF_02227">
    <property type="entry name" value="RPE"/>
    <property type="match status" value="1"/>
</dbReference>
<dbReference type="InterPro" id="IPR013785">
    <property type="entry name" value="Aldolase_TIM"/>
</dbReference>
<evidence type="ECO:0000256" key="6">
    <source>
        <dbReference type="ARBA" id="ARBA00009541"/>
    </source>
</evidence>
<comment type="pathway">
    <text evidence="10">Carbohydrate degradation.</text>
</comment>
<keyword evidence="10 11" id="KW-0119">Carbohydrate metabolism</keyword>
<feature type="binding site" evidence="10">
    <location>
        <position position="40"/>
    </location>
    <ligand>
        <name>a divalent metal cation</name>
        <dbReference type="ChEBI" id="CHEBI:60240"/>
    </ligand>
</feature>
<organism evidence="12 13">
    <name type="scientific">Candidatus Methylacidiphilum infernorum</name>
    <dbReference type="NCBI Taxonomy" id="511746"/>
    <lineage>
        <taxon>Bacteria</taxon>
        <taxon>Pseudomonadati</taxon>
        <taxon>Verrucomicrobiota</taxon>
        <taxon>Methylacidiphilae</taxon>
        <taxon>Methylacidiphilales</taxon>
        <taxon>Methylacidiphilaceae</taxon>
        <taxon>Methylacidiphilum (ex Ratnadevi et al. 2023)</taxon>
    </lineage>
</organism>
<feature type="binding site" evidence="10">
    <location>
        <begin position="150"/>
        <end position="153"/>
    </location>
    <ligand>
        <name>substrate</name>
    </ligand>
</feature>
<protein>
    <recommendedName>
        <fullName evidence="7 10">Ribulose-phosphate 3-epimerase</fullName>
        <ecNumber evidence="7 10">5.1.3.1</ecNumber>
    </recommendedName>
</protein>
<comment type="cofactor">
    <cofactor evidence="3">
        <name>Co(2+)</name>
        <dbReference type="ChEBI" id="CHEBI:48828"/>
    </cofactor>
</comment>
<dbReference type="Pfam" id="PF00834">
    <property type="entry name" value="Ribul_P_3_epim"/>
    <property type="match status" value="1"/>
</dbReference>
<evidence type="ECO:0000256" key="9">
    <source>
        <dbReference type="ARBA" id="ARBA00023235"/>
    </source>
</evidence>
<reference evidence="12 13" key="1">
    <citation type="submission" date="2020-12" db="EMBL/GenBank/DDBJ databases">
        <authorList>
            <person name="Awala S.I."/>
            <person name="Gwak J.-H."/>
            <person name="Kim S.-J."/>
            <person name="Rhee S.-K."/>
        </authorList>
    </citation>
    <scope>NUCLEOTIDE SEQUENCE [LARGE SCALE GENOMIC DNA]</scope>
    <source>
        <strain evidence="12 13">IT5</strain>
    </source>
</reference>
<dbReference type="Proteomes" id="UP000663088">
    <property type="component" value="Chromosome"/>
</dbReference>
<evidence type="ECO:0000256" key="1">
    <source>
        <dbReference type="ARBA" id="ARBA00001782"/>
    </source>
</evidence>
<dbReference type="CDD" id="cd00429">
    <property type="entry name" value="RPE"/>
    <property type="match status" value="1"/>
</dbReference>
<feature type="binding site" evidence="10">
    <location>
        <begin position="183"/>
        <end position="185"/>
    </location>
    <ligand>
        <name>substrate</name>
    </ligand>
</feature>
<sequence length="244" mass="26823">MKSMRKEIKIAPSILSADFARLEAHAKEALEAGADWLHIDVMDGHFVPNITIGPLIVEALNPLKRVTGTTLDVHLMIENPDRYIPDFARAGADIITVHVETCPHLHRTVQLIHDLGVKAGVTLNPATPLVTLEEILPYADLFLVMSVNPGFGGQEYIPTSTNKVARLREMLDRIDSRAWLEIDGGVKPSNAAEIVLAGADVLVAGSAVFKGQVKENIHKLRESIEVAFQEDKGRDKKNSFQQQV</sequence>
<dbReference type="NCBIfam" id="NF004076">
    <property type="entry name" value="PRK05581.1-4"/>
    <property type="match status" value="1"/>
</dbReference>
<feature type="binding site" evidence="10">
    <location>
        <position position="183"/>
    </location>
    <ligand>
        <name>a divalent metal cation</name>
        <dbReference type="ChEBI" id="CHEBI:60240"/>
    </ligand>
</feature>
<comment type="cofactor">
    <cofactor evidence="2">
        <name>Mn(2+)</name>
        <dbReference type="ChEBI" id="CHEBI:29035"/>
    </cofactor>
</comment>
<evidence type="ECO:0000256" key="11">
    <source>
        <dbReference type="PIRNR" id="PIRNR001461"/>
    </source>
</evidence>
<dbReference type="RefSeq" id="WP_206845817.1">
    <property type="nucleotide sequence ID" value="NZ_CP065956.1"/>
</dbReference>
<gene>
    <name evidence="10" type="primary">rpe</name>
    <name evidence="12" type="ORF">EM20IM_08085</name>
</gene>
<dbReference type="EC" id="5.1.3.1" evidence="7 10"/>
<evidence type="ECO:0000313" key="12">
    <source>
        <dbReference type="EMBL" id="QSR86444.1"/>
    </source>
</evidence>
<dbReference type="PANTHER" id="PTHR11749">
    <property type="entry name" value="RIBULOSE-5-PHOSPHATE-3-EPIMERASE"/>
    <property type="match status" value="1"/>
</dbReference>
<feature type="binding site" evidence="10">
    <location>
        <position position="74"/>
    </location>
    <ligand>
        <name>a divalent metal cation</name>
        <dbReference type="ChEBI" id="CHEBI:60240"/>
    </ligand>
</feature>
<feature type="binding site" evidence="10">
    <location>
        <position position="74"/>
    </location>
    <ligand>
        <name>substrate</name>
    </ligand>
</feature>
<evidence type="ECO:0000256" key="3">
    <source>
        <dbReference type="ARBA" id="ARBA00001941"/>
    </source>
</evidence>
<evidence type="ECO:0000256" key="10">
    <source>
        <dbReference type="HAMAP-Rule" id="MF_02227"/>
    </source>
</evidence>
<feature type="active site" description="Proton donor" evidence="10">
    <location>
        <position position="183"/>
    </location>
</feature>
<comment type="cofactor">
    <cofactor evidence="5">
        <name>Fe(2+)</name>
        <dbReference type="ChEBI" id="CHEBI:29033"/>
    </cofactor>
</comment>
<dbReference type="GO" id="GO:0004750">
    <property type="term" value="F:D-ribulose-phosphate 3-epimerase activity"/>
    <property type="evidence" value="ECO:0007669"/>
    <property type="project" value="UniProtKB-EC"/>
</dbReference>